<evidence type="ECO:0000313" key="2">
    <source>
        <dbReference type="Proteomes" id="UP001283361"/>
    </source>
</evidence>
<accession>A0AAE1CMD8</accession>
<proteinExistence type="predicted"/>
<reference evidence="1" key="1">
    <citation type="journal article" date="2023" name="G3 (Bethesda)">
        <title>A reference genome for the long-term kleptoplast-retaining sea slug Elysia crispata morphotype clarki.</title>
        <authorList>
            <person name="Eastman K.E."/>
            <person name="Pendleton A.L."/>
            <person name="Shaikh M.A."/>
            <person name="Suttiyut T."/>
            <person name="Ogas R."/>
            <person name="Tomko P."/>
            <person name="Gavelis G."/>
            <person name="Widhalm J.R."/>
            <person name="Wisecaver J.H."/>
        </authorList>
    </citation>
    <scope>NUCLEOTIDE SEQUENCE</scope>
    <source>
        <strain evidence="1">ECLA1</strain>
    </source>
</reference>
<gene>
    <name evidence="1" type="ORF">RRG08_002780</name>
</gene>
<dbReference type="EMBL" id="JAWDGP010007584">
    <property type="protein sequence ID" value="KAK3712450.1"/>
    <property type="molecule type" value="Genomic_DNA"/>
</dbReference>
<dbReference type="AlphaFoldDB" id="A0AAE1CMD8"/>
<evidence type="ECO:0000313" key="1">
    <source>
        <dbReference type="EMBL" id="KAK3712450.1"/>
    </source>
</evidence>
<dbReference type="Proteomes" id="UP001283361">
    <property type="component" value="Unassembled WGS sequence"/>
</dbReference>
<protein>
    <submittedName>
        <fullName evidence="1">Uncharacterized protein</fullName>
    </submittedName>
</protein>
<organism evidence="1 2">
    <name type="scientific">Elysia crispata</name>
    <name type="common">lettuce slug</name>
    <dbReference type="NCBI Taxonomy" id="231223"/>
    <lineage>
        <taxon>Eukaryota</taxon>
        <taxon>Metazoa</taxon>
        <taxon>Spiralia</taxon>
        <taxon>Lophotrochozoa</taxon>
        <taxon>Mollusca</taxon>
        <taxon>Gastropoda</taxon>
        <taxon>Heterobranchia</taxon>
        <taxon>Euthyneura</taxon>
        <taxon>Panpulmonata</taxon>
        <taxon>Sacoglossa</taxon>
        <taxon>Placobranchoidea</taxon>
        <taxon>Plakobranchidae</taxon>
        <taxon>Elysia</taxon>
    </lineage>
</organism>
<sequence length="101" mass="11471">MLFSKPILVINNVTFLSILINLQTSKSGTESNRTLLSLVVQSRTELYCLWWYRVEQNSTVPSGTELNRTLLSLMCYRVEQNSTDSSGTELNRLLLTLVVQS</sequence>
<comment type="caution">
    <text evidence="1">The sequence shown here is derived from an EMBL/GenBank/DDBJ whole genome shotgun (WGS) entry which is preliminary data.</text>
</comment>
<keyword evidence="2" id="KW-1185">Reference proteome</keyword>
<name>A0AAE1CMD8_9GAST</name>